<name>A0A4Y2AHN0_ARAVE</name>
<gene>
    <name evidence="1" type="ORF">AVEN_145723_1</name>
</gene>
<dbReference type="OrthoDB" id="6431417at2759"/>
<dbReference type="PANTHER" id="PTHR47331">
    <property type="entry name" value="PHD-TYPE DOMAIN-CONTAINING PROTEIN"/>
    <property type="match status" value="1"/>
</dbReference>
<proteinExistence type="predicted"/>
<dbReference type="Proteomes" id="UP000499080">
    <property type="component" value="Unassembled WGS sequence"/>
</dbReference>
<dbReference type="EMBL" id="BGPR01080439">
    <property type="protein sequence ID" value="GBL78746.1"/>
    <property type="molecule type" value="Genomic_DNA"/>
</dbReference>
<evidence type="ECO:0000313" key="1">
    <source>
        <dbReference type="EMBL" id="GBL78746.1"/>
    </source>
</evidence>
<dbReference type="InterPro" id="IPR005312">
    <property type="entry name" value="DUF1759"/>
</dbReference>
<dbReference type="AlphaFoldDB" id="A0A4Y2AHN0"/>
<organism evidence="1 2">
    <name type="scientific">Araneus ventricosus</name>
    <name type="common">Orbweaver spider</name>
    <name type="synonym">Epeira ventricosa</name>
    <dbReference type="NCBI Taxonomy" id="182803"/>
    <lineage>
        <taxon>Eukaryota</taxon>
        <taxon>Metazoa</taxon>
        <taxon>Ecdysozoa</taxon>
        <taxon>Arthropoda</taxon>
        <taxon>Chelicerata</taxon>
        <taxon>Arachnida</taxon>
        <taxon>Araneae</taxon>
        <taxon>Araneomorphae</taxon>
        <taxon>Entelegynae</taxon>
        <taxon>Araneoidea</taxon>
        <taxon>Araneidae</taxon>
        <taxon>Araneus</taxon>
    </lineage>
</organism>
<keyword evidence="2" id="KW-1185">Reference proteome</keyword>
<reference evidence="1 2" key="1">
    <citation type="journal article" date="2019" name="Sci. Rep.">
        <title>Orb-weaving spider Araneus ventricosus genome elucidates the spidroin gene catalogue.</title>
        <authorList>
            <person name="Kono N."/>
            <person name="Nakamura H."/>
            <person name="Ohtoshi R."/>
            <person name="Moran D.A.P."/>
            <person name="Shinohara A."/>
            <person name="Yoshida Y."/>
            <person name="Fujiwara M."/>
            <person name="Mori M."/>
            <person name="Tomita M."/>
            <person name="Arakawa K."/>
        </authorList>
    </citation>
    <scope>NUCLEOTIDE SEQUENCE [LARGE SCALE GENOMIC DNA]</scope>
</reference>
<sequence>MNQQQLLNTSQASYIEAWQKLIKRYDKKKQIISSLIKTLMDQPKISQLNAANLRKIANVSYEIIRGLKSIDKKATDRDPWLIYITLQKLNAETHQAWAQETSDEDFPTFENFLKFLNNRCTYLETCGNNLNDKMNTVPKVSKFANNQFSNSNYTKCPKCHGNHLLYKCFKYQKMNSEQRKQLVHELNLCKNCLSNKHKASACSSLFLCNFCKGKHHSTADDNNFKKDSVSTYHASRNSSSLSNQTTIQNSHLAGLESPTFSVNTSAPSADDKFYALLPTAKVTVANSFDEEVNASSTLETRVPLLLKLVPNG</sequence>
<evidence type="ECO:0000313" key="2">
    <source>
        <dbReference type="Proteomes" id="UP000499080"/>
    </source>
</evidence>
<accession>A0A4Y2AHN0</accession>
<protein>
    <submittedName>
        <fullName evidence="1">Uncharacterized protein</fullName>
    </submittedName>
</protein>
<dbReference type="Pfam" id="PF03564">
    <property type="entry name" value="DUF1759"/>
    <property type="match status" value="1"/>
</dbReference>
<comment type="caution">
    <text evidence="1">The sequence shown here is derived from an EMBL/GenBank/DDBJ whole genome shotgun (WGS) entry which is preliminary data.</text>
</comment>
<dbReference type="PANTHER" id="PTHR47331:SF5">
    <property type="entry name" value="RIBONUCLEASE H"/>
    <property type="match status" value="1"/>
</dbReference>